<accession>A0A7H0FNJ6</accession>
<dbReference type="Proteomes" id="UP000516122">
    <property type="component" value="Chromosome"/>
</dbReference>
<name>A0A7H0FNJ6_ENTFL</name>
<sequence>MRMVGTFAINSENSIKENITILSEEIKTAKNDEQQASIDHKTKQFIQEYIASTEKILNLLEKQLDSLATKNYKTYWNLESKKKDILLNSQSVQGQDSLQERIRLENDQLLITELNKRKLDFETDLGLPIRAFPFLIGLCQFLSSVLVIILFIVLMGDSLSRDFENKSFYLYAPVLQGFKQLILKKNLSNTFLSFALLLGSAGLVFLVAGILNGFNTGDYPLIIGNEQLGYSTITVWELIFRFIPYYLMVIFFLSSFLTMISALVKKSLASIGIVIISYFGYTLVAQSELLTNVKKFIPYSYIDIFKVVTLQELQMPQNVYLVGFIILGACAMAFNYLTAVFLNNVKIFERM</sequence>
<keyword evidence="2" id="KW-0812">Transmembrane</keyword>
<evidence type="ECO:0000256" key="2">
    <source>
        <dbReference type="SAM" id="Phobius"/>
    </source>
</evidence>
<keyword evidence="1" id="KW-0175">Coiled coil</keyword>
<feature type="coiled-coil region" evidence="1">
    <location>
        <begin position="12"/>
        <end position="70"/>
    </location>
</feature>
<reference evidence="3 4" key="1">
    <citation type="submission" date="2020-08" db="EMBL/GenBank/DDBJ databases">
        <title>Enterococcus faecalis SF28073 genome assembly.</title>
        <authorList>
            <person name="Duerkop B.A."/>
            <person name="Johnson C.N."/>
        </authorList>
    </citation>
    <scope>NUCLEOTIDE SEQUENCE [LARGE SCALE GENOMIC DNA]</scope>
    <source>
        <strain evidence="3 4">SF28073</strain>
    </source>
</reference>
<proteinExistence type="predicted"/>
<dbReference type="RefSeq" id="WP_002415997.1">
    <property type="nucleotide sequence ID" value="NZ_CAXOHA010000004.1"/>
</dbReference>
<organism evidence="3 4">
    <name type="scientific">Enterococcus faecalis</name>
    <name type="common">Streptococcus faecalis</name>
    <dbReference type="NCBI Taxonomy" id="1351"/>
    <lineage>
        <taxon>Bacteria</taxon>
        <taxon>Bacillati</taxon>
        <taxon>Bacillota</taxon>
        <taxon>Bacilli</taxon>
        <taxon>Lactobacillales</taxon>
        <taxon>Enterococcaceae</taxon>
        <taxon>Enterococcus</taxon>
    </lineage>
</organism>
<evidence type="ECO:0000313" key="4">
    <source>
        <dbReference type="Proteomes" id="UP000516122"/>
    </source>
</evidence>
<keyword evidence="2" id="KW-1133">Transmembrane helix</keyword>
<feature type="transmembrane region" description="Helical" evidence="2">
    <location>
        <begin position="319"/>
        <end position="342"/>
    </location>
</feature>
<dbReference type="EMBL" id="CP060804">
    <property type="protein sequence ID" value="QNP37612.1"/>
    <property type="molecule type" value="Genomic_DNA"/>
</dbReference>
<feature type="transmembrane region" description="Helical" evidence="2">
    <location>
        <begin position="191"/>
        <end position="211"/>
    </location>
</feature>
<protein>
    <submittedName>
        <fullName evidence="3">ABC transporter permease</fullName>
    </submittedName>
</protein>
<dbReference type="AlphaFoldDB" id="A0A7H0FNJ6"/>
<feature type="transmembrane region" description="Helical" evidence="2">
    <location>
        <begin position="267"/>
        <end position="284"/>
    </location>
</feature>
<dbReference type="PANTHER" id="PTHR37305">
    <property type="entry name" value="INTEGRAL MEMBRANE PROTEIN-RELATED"/>
    <property type="match status" value="1"/>
</dbReference>
<evidence type="ECO:0000313" key="3">
    <source>
        <dbReference type="EMBL" id="QNP37612.1"/>
    </source>
</evidence>
<feature type="transmembrane region" description="Helical" evidence="2">
    <location>
        <begin position="131"/>
        <end position="156"/>
    </location>
</feature>
<dbReference type="PANTHER" id="PTHR37305:SF1">
    <property type="entry name" value="MEMBRANE PROTEIN"/>
    <property type="match status" value="1"/>
</dbReference>
<keyword evidence="2" id="KW-0472">Membrane</keyword>
<feature type="transmembrane region" description="Helical" evidence="2">
    <location>
        <begin position="238"/>
        <end position="260"/>
    </location>
</feature>
<gene>
    <name evidence="3" type="ORF">H9Q64_14295</name>
</gene>
<evidence type="ECO:0000256" key="1">
    <source>
        <dbReference type="SAM" id="Coils"/>
    </source>
</evidence>